<dbReference type="InterPro" id="IPR002797">
    <property type="entry name" value="Polysacc_synth"/>
</dbReference>
<feature type="transmembrane region" description="Helical" evidence="6">
    <location>
        <begin position="388"/>
        <end position="407"/>
    </location>
</feature>
<feature type="transmembrane region" description="Helical" evidence="6">
    <location>
        <begin position="294"/>
        <end position="316"/>
    </location>
</feature>
<evidence type="ECO:0000256" key="3">
    <source>
        <dbReference type="ARBA" id="ARBA00022692"/>
    </source>
</evidence>
<feature type="transmembrane region" description="Helical" evidence="6">
    <location>
        <begin position="119"/>
        <end position="139"/>
    </location>
</feature>
<feature type="transmembrane region" description="Helical" evidence="6">
    <location>
        <begin position="151"/>
        <end position="172"/>
    </location>
</feature>
<dbReference type="Proteomes" id="UP000247980">
    <property type="component" value="Unassembled WGS sequence"/>
</dbReference>
<evidence type="ECO:0000256" key="1">
    <source>
        <dbReference type="ARBA" id="ARBA00004651"/>
    </source>
</evidence>
<feature type="transmembrane region" description="Helical" evidence="6">
    <location>
        <begin position="51"/>
        <end position="78"/>
    </location>
</feature>
<feature type="transmembrane region" description="Helical" evidence="6">
    <location>
        <begin position="90"/>
        <end position="113"/>
    </location>
</feature>
<keyword evidence="5 6" id="KW-0472">Membrane</keyword>
<comment type="caution">
    <text evidence="7">The sequence shown here is derived from an EMBL/GenBank/DDBJ whole genome shotgun (WGS) entry which is preliminary data.</text>
</comment>
<evidence type="ECO:0000256" key="2">
    <source>
        <dbReference type="ARBA" id="ARBA00022475"/>
    </source>
</evidence>
<keyword evidence="4 6" id="KW-1133">Transmembrane helix</keyword>
<dbReference type="GO" id="GO:0005886">
    <property type="term" value="C:plasma membrane"/>
    <property type="evidence" value="ECO:0007669"/>
    <property type="project" value="UniProtKB-SubCell"/>
</dbReference>
<evidence type="ECO:0000256" key="6">
    <source>
        <dbReference type="SAM" id="Phobius"/>
    </source>
</evidence>
<feature type="transmembrane region" description="Helical" evidence="6">
    <location>
        <begin position="21"/>
        <end position="39"/>
    </location>
</feature>
<evidence type="ECO:0000313" key="8">
    <source>
        <dbReference type="Proteomes" id="UP000247980"/>
    </source>
</evidence>
<keyword evidence="8" id="KW-1185">Reference proteome</keyword>
<dbReference type="RefSeq" id="WP_110486141.1">
    <property type="nucleotide sequence ID" value="NZ_QJVC01000019.1"/>
</dbReference>
<dbReference type="AlphaFoldDB" id="A0A2V5ITW1"/>
<feature type="transmembrane region" description="Helical" evidence="6">
    <location>
        <begin position="328"/>
        <end position="351"/>
    </location>
</feature>
<gene>
    <name evidence="7" type="ORF">CVS30_14425</name>
</gene>
<dbReference type="PANTHER" id="PTHR30250">
    <property type="entry name" value="PST FAMILY PREDICTED COLANIC ACID TRANSPORTER"/>
    <property type="match status" value="1"/>
</dbReference>
<organism evidence="7 8">
    <name type="scientific">Arthrobacter psychrolactophilus</name>
    <dbReference type="NCBI Taxonomy" id="92442"/>
    <lineage>
        <taxon>Bacteria</taxon>
        <taxon>Bacillati</taxon>
        <taxon>Actinomycetota</taxon>
        <taxon>Actinomycetes</taxon>
        <taxon>Micrococcales</taxon>
        <taxon>Micrococcaceae</taxon>
        <taxon>Arthrobacter</taxon>
    </lineage>
</organism>
<keyword evidence="2" id="KW-1003">Cell membrane</keyword>
<protein>
    <submittedName>
        <fullName evidence="7">Uncharacterized protein</fullName>
    </submittedName>
</protein>
<feature type="transmembrane region" description="Helical" evidence="6">
    <location>
        <begin position="363"/>
        <end position="382"/>
    </location>
</feature>
<reference evidence="7 8" key="1">
    <citation type="submission" date="2018-05" db="EMBL/GenBank/DDBJ databases">
        <title>Genetic diversity of glacier-inhabiting Cryobacterium bacteria in China and description of Cryobacterium mengkeensis sp. nov. and Arthrobacter glacialis sp. nov.</title>
        <authorList>
            <person name="Liu Q."/>
            <person name="Xin Y.-H."/>
        </authorList>
    </citation>
    <scope>NUCLEOTIDE SEQUENCE [LARGE SCALE GENOMIC DNA]</scope>
    <source>
        <strain evidence="7 8">B7</strain>
    </source>
</reference>
<dbReference type="InterPro" id="IPR050833">
    <property type="entry name" value="Poly_Biosynth_Transport"/>
</dbReference>
<dbReference type="Pfam" id="PF01943">
    <property type="entry name" value="Polysacc_synt"/>
    <property type="match status" value="1"/>
</dbReference>
<feature type="transmembrane region" description="Helical" evidence="6">
    <location>
        <begin position="253"/>
        <end position="273"/>
    </location>
</feature>
<feature type="transmembrane region" description="Helical" evidence="6">
    <location>
        <begin position="220"/>
        <end position="241"/>
    </location>
</feature>
<comment type="subcellular location">
    <subcellularLocation>
        <location evidence="1">Cell membrane</location>
        <topology evidence="1">Multi-pass membrane protein</topology>
    </subcellularLocation>
</comment>
<dbReference type="EMBL" id="QJVC01000019">
    <property type="protein sequence ID" value="PYI37593.1"/>
    <property type="molecule type" value="Genomic_DNA"/>
</dbReference>
<name>A0A2V5ITW1_9MICC</name>
<proteinExistence type="predicted"/>
<evidence type="ECO:0000256" key="5">
    <source>
        <dbReference type="ARBA" id="ARBA00023136"/>
    </source>
</evidence>
<feature type="transmembrane region" description="Helical" evidence="6">
    <location>
        <begin position="178"/>
        <end position="199"/>
    </location>
</feature>
<sequence length="445" mass="46870">MSTTTAGSDPGNVSRHMAITAFSYLFVPMAAIVSAPILANSLGVDGRGEVAAATAPLMLAVAIFALGLPQAVVHYVAAQPNIIRYLLRPVLLVQLLTGLTGTLVVALTSSLLAGSDPNLASLIGLAGLILPGTLIVGIFRGLASGLHRWTLVTIERCLTEFTKLVVFLILSLMDALTVTSAVLVTALSAVASGLVYFALLRNRGTIPAGAERTIRLKDMFSFGGRIWIGSLSGILLTRISQVLMTPLASVSQLGYYVIAVNVSDASLLANNAVRDVTLAADSAQQKTARATMSARCSLLISAIVGIVISATIPLWFIRLFGSDFSPSIPLVIILIIANVVGVPGSVAGAILSSRGYPGKRSTSLLVAAVTNIILLLILLPILGAFGAALATVVGNFIAANMNIYFSWRLFKISPLDFYIPRYQDIQFITRKAIRILVSLKGTITR</sequence>
<keyword evidence="3 6" id="KW-0812">Transmembrane</keyword>
<evidence type="ECO:0000313" key="7">
    <source>
        <dbReference type="EMBL" id="PYI37593.1"/>
    </source>
</evidence>
<accession>A0A2V5ITW1</accession>
<dbReference type="PANTHER" id="PTHR30250:SF26">
    <property type="entry name" value="PSMA PROTEIN"/>
    <property type="match status" value="1"/>
</dbReference>
<evidence type="ECO:0000256" key="4">
    <source>
        <dbReference type="ARBA" id="ARBA00022989"/>
    </source>
</evidence>
<dbReference type="OrthoDB" id="3320002at2"/>